<evidence type="ECO:0000256" key="4">
    <source>
        <dbReference type="SAM" id="MobiDB-lite"/>
    </source>
</evidence>
<dbReference type="Gene3D" id="1.10.238.10">
    <property type="entry name" value="EF-hand"/>
    <property type="match status" value="1"/>
</dbReference>
<evidence type="ECO:0000313" key="6">
    <source>
        <dbReference type="EMBL" id="CAE8689416.1"/>
    </source>
</evidence>
<accession>A0A813K2C1</accession>
<dbReference type="SUPFAM" id="SSF47473">
    <property type="entry name" value="EF-hand"/>
    <property type="match status" value="1"/>
</dbReference>
<dbReference type="InterPro" id="IPR001751">
    <property type="entry name" value="S100/CaBP7/8-like_CS"/>
</dbReference>
<dbReference type="SMART" id="SM00054">
    <property type="entry name" value="EFh"/>
    <property type="match status" value="2"/>
</dbReference>
<gene>
    <name evidence="6" type="ORF">PGLA2088_LOCUS26463</name>
</gene>
<dbReference type="SMART" id="SM00028">
    <property type="entry name" value="TPR"/>
    <property type="match status" value="6"/>
</dbReference>
<name>A0A813K2C1_POLGL</name>
<dbReference type="InterPro" id="IPR011992">
    <property type="entry name" value="EF-hand-dom_pair"/>
</dbReference>
<proteinExistence type="predicted"/>
<dbReference type="AlphaFoldDB" id="A0A813K2C1"/>
<evidence type="ECO:0000256" key="1">
    <source>
        <dbReference type="ARBA" id="ARBA00022737"/>
    </source>
</evidence>
<feature type="region of interest" description="Disordered" evidence="4">
    <location>
        <begin position="217"/>
        <end position="268"/>
    </location>
</feature>
<organism evidence="6 7">
    <name type="scientific">Polarella glacialis</name>
    <name type="common">Dinoflagellate</name>
    <dbReference type="NCBI Taxonomy" id="89957"/>
    <lineage>
        <taxon>Eukaryota</taxon>
        <taxon>Sar</taxon>
        <taxon>Alveolata</taxon>
        <taxon>Dinophyceae</taxon>
        <taxon>Suessiales</taxon>
        <taxon>Suessiaceae</taxon>
        <taxon>Polarella</taxon>
    </lineage>
</organism>
<keyword evidence="2 3" id="KW-0802">TPR repeat</keyword>
<dbReference type="PANTHER" id="PTHR45641:SF19">
    <property type="entry name" value="NEPHROCYSTIN-3"/>
    <property type="match status" value="1"/>
</dbReference>
<dbReference type="PANTHER" id="PTHR45641">
    <property type="entry name" value="TETRATRICOPEPTIDE REPEAT PROTEIN (AFU_ORTHOLOGUE AFUA_6G03870)"/>
    <property type="match status" value="1"/>
</dbReference>
<feature type="region of interest" description="Disordered" evidence="4">
    <location>
        <begin position="1"/>
        <end position="30"/>
    </location>
</feature>
<dbReference type="Pfam" id="PF13499">
    <property type="entry name" value="EF-hand_7"/>
    <property type="match status" value="1"/>
</dbReference>
<evidence type="ECO:0000259" key="5">
    <source>
        <dbReference type="PROSITE" id="PS50222"/>
    </source>
</evidence>
<protein>
    <recommendedName>
        <fullName evidence="5">EF-hand domain-containing protein</fullName>
    </recommendedName>
</protein>
<sequence>MAPKAAAAKAKSKSGPAGISSSFAGGKGKEATAIRAKVTAKATATATATATTTAATAAAAATAATTTAATAAAAATTTTTATAAAAAAAAAGGVSVADKQAGARSSPREDSGGQPGLEQLKKLFQQLDANKNSVLDFTEFSGFLQQTCKSGMTDRECRMLFDAADKDKNEKVDFDEFVAWIFSSKDLLSGSAEGPGRVAAGSGSRAVTAMRASVSATSLPAGPGSRAVTAQPASASATSLRSTSAATPDTSLAKTRTHRAATPVDGIGEPGKLQGHPLLALSVRHISVAILEKVAAAGLDRNAKVYAIEPLVIRPAGESQLCPRDKQQGAAYVDSVGYGPDDVGLASIMLSYSWGYGIGDIADTLIQHCTAPDTLIQLEREKRTCVWMCCFCINQQRVKQKLAAGDTVPFEDFSKEFKTRVEGIGHVLAMMQPWREPLYIKRVWCNFEFFSALSEDVEVTIAMPPCEAADFLESLERGSGIQEMWQVLGALTVEAAEASVPQDKENILRLISHSPGFHDFNSAVATQLQQWIVSISEEHLHRAVAARSCPAQSAAAASTEQSSEHRRFLQLQMQVGNLQLKVGNPARAMEIFQKACEQLSAEGPDAPASWHATLLRCLGSAKSKMHDLDGAERAYQEALRVESTEDKPAQNSWERCNSSGTLQMQRGDSAGALVMFQEALRLSECDGGCDDMDVATILMNLGSCLAKAGSLDEAYRSYKRVRQIYEAAGSMETPEGASLLSNLGNVENMGGDVAAALTSYRAARQMFERLGIMESPGCASTLVNLAIVQGRSGDILSALEAARAAQAIFKKLGMLDTPLWARAQQIIDLASRQEKLNVG</sequence>
<dbReference type="SUPFAM" id="SSF81901">
    <property type="entry name" value="HCP-like"/>
    <property type="match status" value="1"/>
</dbReference>
<feature type="compositionally biased region" description="Low complexity" evidence="4">
    <location>
        <begin position="233"/>
        <end position="247"/>
    </location>
</feature>
<dbReference type="CDD" id="cd00051">
    <property type="entry name" value="EFh"/>
    <property type="match status" value="1"/>
</dbReference>
<evidence type="ECO:0000313" key="7">
    <source>
        <dbReference type="Proteomes" id="UP000626109"/>
    </source>
</evidence>
<feature type="repeat" description="TPR" evidence="3">
    <location>
        <begin position="612"/>
        <end position="645"/>
    </location>
</feature>
<evidence type="ECO:0000256" key="2">
    <source>
        <dbReference type="ARBA" id="ARBA00022803"/>
    </source>
</evidence>
<feature type="domain" description="EF-hand" evidence="5">
    <location>
        <begin position="152"/>
        <end position="187"/>
    </location>
</feature>
<dbReference type="PROSITE" id="PS50005">
    <property type="entry name" value="TPR"/>
    <property type="match status" value="1"/>
</dbReference>
<keyword evidence="1" id="KW-0677">Repeat</keyword>
<dbReference type="Gene3D" id="1.25.40.10">
    <property type="entry name" value="Tetratricopeptide repeat domain"/>
    <property type="match status" value="2"/>
</dbReference>
<dbReference type="Proteomes" id="UP000626109">
    <property type="component" value="Unassembled WGS sequence"/>
</dbReference>
<feature type="compositionally biased region" description="Low complexity" evidence="4">
    <location>
        <begin position="1"/>
        <end position="22"/>
    </location>
</feature>
<dbReference type="PROSITE" id="PS50222">
    <property type="entry name" value="EF_HAND_2"/>
    <property type="match status" value="2"/>
</dbReference>
<comment type="caution">
    <text evidence="6">The sequence shown here is derived from an EMBL/GenBank/DDBJ whole genome shotgun (WGS) entry which is preliminary data.</text>
</comment>
<dbReference type="InterPro" id="IPR002048">
    <property type="entry name" value="EF_hand_dom"/>
</dbReference>
<dbReference type="GO" id="GO:0005509">
    <property type="term" value="F:calcium ion binding"/>
    <property type="evidence" value="ECO:0007669"/>
    <property type="project" value="InterPro"/>
</dbReference>
<reference evidence="6" key="1">
    <citation type="submission" date="2021-02" db="EMBL/GenBank/DDBJ databases">
        <authorList>
            <person name="Dougan E. K."/>
            <person name="Rhodes N."/>
            <person name="Thang M."/>
            <person name="Chan C."/>
        </authorList>
    </citation>
    <scope>NUCLEOTIDE SEQUENCE</scope>
</reference>
<dbReference type="PROSITE" id="PS00303">
    <property type="entry name" value="S100_CABP"/>
    <property type="match status" value="1"/>
</dbReference>
<evidence type="ECO:0000256" key="3">
    <source>
        <dbReference type="PROSITE-ProRule" id="PRU00339"/>
    </source>
</evidence>
<dbReference type="InterPro" id="IPR019734">
    <property type="entry name" value="TPR_rpt"/>
</dbReference>
<dbReference type="EMBL" id="CAJNNW010027068">
    <property type="protein sequence ID" value="CAE8689416.1"/>
    <property type="molecule type" value="Genomic_DNA"/>
</dbReference>
<feature type="domain" description="EF-hand" evidence="5">
    <location>
        <begin position="115"/>
        <end position="150"/>
    </location>
</feature>
<dbReference type="InterPro" id="IPR011990">
    <property type="entry name" value="TPR-like_helical_dom_sf"/>
</dbReference>
<dbReference type="Pfam" id="PF13424">
    <property type="entry name" value="TPR_12"/>
    <property type="match status" value="1"/>
</dbReference>